<reference evidence="3 4" key="2">
    <citation type="journal article" date="2016" name="Science">
        <title>A bacterium that degrades and assimilates poly(ethylene terephthalate).</title>
        <authorList>
            <person name="Yoshida S."/>
            <person name="Hiraga K."/>
            <person name="Takehana T."/>
            <person name="Taniguchi I."/>
            <person name="Yamaji H."/>
            <person name="Maeda Y."/>
            <person name="Toyohara K."/>
            <person name="Miyamoto K."/>
            <person name="Kimura Y."/>
            <person name="Oda K."/>
        </authorList>
    </citation>
    <scope>NUCLEOTIDE SEQUENCE [LARGE SCALE GENOMIC DNA]</scope>
    <source>
        <strain evidence="4">NBRC 110686 / TISTR 2288 / 201-F6</strain>
    </source>
</reference>
<evidence type="ECO:0000313" key="4">
    <source>
        <dbReference type="Proteomes" id="UP000037660"/>
    </source>
</evidence>
<dbReference type="AlphaFoldDB" id="A0A0K8NTY1"/>
<dbReference type="EMBL" id="BBYR01000001">
    <property type="protein sequence ID" value="GAP33709.1"/>
    <property type="molecule type" value="Genomic_DNA"/>
</dbReference>
<feature type="transmembrane region" description="Helical" evidence="1">
    <location>
        <begin position="118"/>
        <end position="138"/>
    </location>
</feature>
<dbReference type="Pfam" id="PF13386">
    <property type="entry name" value="DsbD_2"/>
    <property type="match status" value="1"/>
</dbReference>
<reference evidence="4" key="1">
    <citation type="submission" date="2015-07" db="EMBL/GenBank/DDBJ databases">
        <title>Discovery of a poly(ethylene terephthalate assimilation.</title>
        <authorList>
            <person name="Yoshida S."/>
            <person name="Hiraga K."/>
            <person name="Takehana T."/>
            <person name="Taniguchi I."/>
            <person name="Yamaji H."/>
            <person name="Maeda Y."/>
            <person name="Toyohara K."/>
            <person name="Miyamoto K."/>
            <person name="Kimura Y."/>
            <person name="Oda K."/>
        </authorList>
    </citation>
    <scope>NUCLEOTIDE SEQUENCE [LARGE SCALE GENOMIC DNA]</scope>
    <source>
        <strain evidence="4">NBRC 110686 / TISTR 2288 / 201-F6</strain>
    </source>
</reference>
<comment type="caution">
    <text evidence="3">The sequence shown here is derived from an EMBL/GenBank/DDBJ whole genome shotgun (WGS) entry which is preliminary data.</text>
</comment>
<keyword evidence="1" id="KW-0812">Transmembrane</keyword>
<dbReference type="STRING" id="1547922.ISF6_0155"/>
<accession>A0A0K8NTY1</accession>
<dbReference type="InterPro" id="IPR039447">
    <property type="entry name" value="UreH-like_TM_dom"/>
</dbReference>
<keyword evidence="1" id="KW-0472">Membrane</keyword>
<organism evidence="3 4">
    <name type="scientific">Piscinibacter sakaiensis</name>
    <name type="common">Ideonella sakaiensis</name>
    <dbReference type="NCBI Taxonomy" id="1547922"/>
    <lineage>
        <taxon>Bacteria</taxon>
        <taxon>Pseudomonadati</taxon>
        <taxon>Pseudomonadota</taxon>
        <taxon>Betaproteobacteria</taxon>
        <taxon>Burkholderiales</taxon>
        <taxon>Sphaerotilaceae</taxon>
        <taxon>Piscinibacter</taxon>
    </lineage>
</organism>
<feature type="transmembrane region" description="Helical" evidence="1">
    <location>
        <begin position="63"/>
        <end position="80"/>
    </location>
</feature>
<protein>
    <submittedName>
        <fullName evidence="3">Membrane-bounded cytochrome biogenesis cycZ-like domain</fullName>
    </submittedName>
</protein>
<evidence type="ECO:0000259" key="2">
    <source>
        <dbReference type="Pfam" id="PF13386"/>
    </source>
</evidence>
<evidence type="ECO:0000313" key="3">
    <source>
        <dbReference type="EMBL" id="GAP33709.1"/>
    </source>
</evidence>
<name>A0A0K8NTY1_PISS1</name>
<feature type="transmembrane region" description="Helical" evidence="1">
    <location>
        <begin position="33"/>
        <end position="51"/>
    </location>
</feature>
<keyword evidence="4" id="KW-1185">Reference proteome</keyword>
<feature type="transmembrane region" description="Helical" evidence="1">
    <location>
        <begin position="145"/>
        <end position="166"/>
    </location>
</feature>
<gene>
    <name evidence="3" type="ORF">ISF6_0155</name>
</gene>
<proteinExistence type="predicted"/>
<dbReference type="Proteomes" id="UP000037660">
    <property type="component" value="Unassembled WGS sequence"/>
</dbReference>
<evidence type="ECO:0000256" key="1">
    <source>
        <dbReference type="SAM" id="Phobius"/>
    </source>
</evidence>
<feature type="domain" description="Urease accessory protein UreH-like transmembrane" evidence="2">
    <location>
        <begin position="1"/>
        <end position="171"/>
    </location>
</feature>
<sequence>MCGAACATVVGLRPGGADPGTARSLAAWHAGRLVSYAAAGAVAASSVALLAQWGRELAWLRPWWLMLHVAALVLGLWLLWAGRMPVWLSQAPRLLPWQRGGRAGGRRVVWLRAGGAGLAWAAWPCGLLHAALFSAALGSTATEGALVMAAFAAGSGVGLWLGPALWLRWAPQAAAPGAAGGVAARLVRVGPAQAVRLAGALLAVGSAWAVGHDLFVPWIDALCA</sequence>
<keyword evidence="1" id="KW-1133">Transmembrane helix</keyword>